<dbReference type="CDD" id="cd11062">
    <property type="entry name" value="CYP58-like"/>
    <property type="match status" value="1"/>
</dbReference>
<evidence type="ECO:0000313" key="10">
    <source>
        <dbReference type="EMBL" id="KJA26211.1"/>
    </source>
</evidence>
<dbReference type="GO" id="GO:0005506">
    <property type="term" value="F:iron ion binding"/>
    <property type="evidence" value="ECO:0007669"/>
    <property type="project" value="InterPro"/>
</dbReference>
<keyword evidence="9" id="KW-1133">Transmembrane helix</keyword>
<dbReference type="OMA" id="FRSATHD"/>
<dbReference type="PROSITE" id="PS00086">
    <property type="entry name" value="CYTOCHROME_P450"/>
    <property type="match status" value="1"/>
</dbReference>
<dbReference type="Pfam" id="PF00067">
    <property type="entry name" value="p450"/>
    <property type="match status" value="1"/>
</dbReference>
<feature type="transmembrane region" description="Helical" evidence="9">
    <location>
        <begin position="9"/>
        <end position="29"/>
    </location>
</feature>
<dbReference type="GO" id="GO:0004497">
    <property type="term" value="F:monooxygenase activity"/>
    <property type="evidence" value="ECO:0007669"/>
    <property type="project" value="UniProtKB-KW"/>
</dbReference>
<evidence type="ECO:0000256" key="9">
    <source>
        <dbReference type="SAM" id="Phobius"/>
    </source>
</evidence>
<reference evidence="11" key="1">
    <citation type="submission" date="2014-04" db="EMBL/GenBank/DDBJ databases">
        <title>Evolutionary Origins and Diversification of the Mycorrhizal Mutualists.</title>
        <authorList>
            <consortium name="DOE Joint Genome Institute"/>
            <consortium name="Mycorrhizal Genomics Consortium"/>
            <person name="Kohler A."/>
            <person name="Kuo A."/>
            <person name="Nagy L.G."/>
            <person name="Floudas D."/>
            <person name="Copeland A."/>
            <person name="Barry K.W."/>
            <person name="Cichocki N."/>
            <person name="Veneault-Fourrey C."/>
            <person name="LaButti K."/>
            <person name="Lindquist E.A."/>
            <person name="Lipzen A."/>
            <person name="Lundell T."/>
            <person name="Morin E."/>
            <person name="Murat C."/>
            <person name="Riley R."/>
            <person name="Ohm R."/>
            <person name="Sun H."/>
            <person name="Tunlid A."/>
            <person name="Henrissat B."/>
            <person name="Grigoriev I.V."/>
            <person name="Hibbett D.S."/>
            <person name="Martin F."/>
        </authorList>
    </citation>
    <scope>NUCLEOTIDE SEQUENCE [LARGE SCALE GENOMIC DNA]</scope>
    <source>
        <strain evidence="11">FD-334 SS-4</strain>
    </source>
</reference>
<keyword evidence="4 7" id="KW-0479">Metal-binding</keyword>
<protein>
    <recommendedName>
        <fullName evidence="12">Cytochrome P450</fullName>
    </recommendedName>
</protein>
<keyword evidence="8" id="KW-0503">Monooxygenase</keyword>
<evidence type="ECO:0000256" key="5">
    <source>
        <dbReference type="ARBA" id="ARBA00023002"/>
    </source>
</evidence>
<comment type="cofactor">
    <cofactor evidence="1 7">
        <name>heme</name>
        <dbReference type="ChEBI" id="CHEBI:30413"/>
    </cofactor>
</comment>
<proteinExistence type="inferred from homology"/>
<evidence type="ECO:0000313" key="11">
    <source>
        <dbReference type="Proteomes" id="UP000054270"/>
    </source>
</evidence>
<dbReference type="SUPFAM" id="SSF48264">
    <property type="entry name" value="Cytochrome P450"/>
    <property type="match status" value="1"/>
</dbReference>
<accession>A0A0D2PCF6</accession>
<dbReference type="GO" id="GO:0020037">
    <property type="term" value="F:heme binding"/>
    <property type="evidence" value="ECO:0007669"/>
    <property type="project" value="InterPro"/>
</dbReference>
<name>A0A0D2PCF6_HYPSF</name>
<feature type="binding site" description="axial binding residue" evidence="7">
    <location>
        <position position="441"/>
    </location>
    <ligand>
        <name>heme</name>
        <dbReference type="ChEBI" id="CHEBI:30413"/>
    </ligand>
    <ligandPart>
        <name>Fe</name>
        <dbReference type="ChEBI" id="CHEBI:18248"/>
    </ligandPart>
</feature>
<evidence type="ECO:0000256" key="1">
    <source>
        <dbReference type="ARBA" id="ARBA00001971"/>
    </source>
</evidence>
<dbReference type="OrthoDB" id="1470350at2759"/>
<gene>
    <name evidence="10" type="ORF">HYPSUDRAFT_36466</name>
</gene>
<dbReference type="Proteomes" id="UP000054270">
    <property type="component" value="Unassembled WGS sequence"/>
</dbReference>
<comment type="similarity">
    <text evidence="3 8">Belongs to the cytochrome P450 family.</text>
</comment>
<dbReference type="STRING" id="945553.A0A0D2PCF6"/>
<evidence type="ECO:0008006" key="12">
    <source>
        <dbReference type="Google" id="ProtNLM"/>
    </source>
</evidence>
<evidence type="ECO:0000256" key="8">
    <source>
        <dbReference type="RuleBase" id="RU000461"/>
    </source>
</evidence>
<dbReference type="InterPro" id="IPR017972">
    <property type="entry name" value="Cyt_P450_CS"/>
</dbReference>
<evidence type="ECO:0000256" key="6">
    <source>
        <dbReference type="ARBA" id="ARBA00023004"/>
    </source>
</evidence>
<evidence type="ECO:0000256" key="3">
    <source>
        <dbReference type="ARBA" id="ARBA00010617"/>
    </source>
</evidence>
<dbReference type="PRINTS" id="PR00385">
    <property type="entry name" value="P450"/>
</dbReference>
<evidence type="ECO:0000256" key="4">
    <source>
        <dbReference type="ARBA" id="ARBA00022723"/>
    </source>
</evidence>
<dbReference type="GO" id="GO:0016705">
    <property type="term" value="F:oxidoreductase activity, acting on paired donors, with incorporation or reduction of molecular oxygen"/>
    <property type="evidence" value="ECO:0007669"/>
    <property type="project" value="InterPro"/>
</dbReference>
<keyword evidence="7 8" id="KW-0349">Heme</keyword>
<keyword evidence="9" id="KW-0472">Membrane</keyword>
<keyword evidence="6 7" id="KW-0408">Iron</keyword>
<keyword evidence="5 8" id="KW-0560">Oxidoreductase</keyword>
<evidence type="ECO:0000256" key="2">
    <source>
        <dbReference type="ARBA" id="ARBA00005179"/>
    </source>
</evidence>
<sequence length="498" mass="56915">MAIHESQALFYIGGVIGALVLPVALYRLYLHPLSNYPGPPIAAITGVYELYYDLIVSGGMLQCIERLHRMYGPVVRIGPNQLHFSEPSAYFDIYAQGSTVTKDPRLYAAFSLEGSIVTLLDPAKSRSRREMMHPFFSRRAVLNLENVVQTKVDKLITNLRSISRNEQAIDMHLAFRSATHDIITSYCFSQCFDILDDPNFDHPIMTAVMAQMPAVWVLKHFHWLTRLPSRQILRWNRGFQAIMHIRETLAEQIDAYLIDTTRLVSSEHETIYHHLITPSSKQSSRHEALSRGDLIDEAITLLNAGSDTVGQTSTSAVFYVLSDPKIHHRLLDELKQAWPDKDQNVRLAILEKLPYLTAVIKETMRMSTGIITPLPRVVSSHTMNIGGYSVPHGTVVAMGHTFLHNNPSVFPDPRVFKPERWLERKDLDAYLVPFSRGPRMCLGTNLAWAELYMIIGNTLRLLDLKIHNTTAHDMEDYREFFAPYYRKHFHAFVSDRKE</sequence>
<evidence type="ECO:0000256" key="7">
    <source>
        <dbReference type="PIRSR" id="PIRSR602401-1"/>
    </source>
</evidence>
<dbReference type="InterPro" id="IPR050121">
    <property type="entry name" value="Cytochrome_P450_monoxygenase"/>
</dbReference>
<dbReference type="AlphaFoldDB" id="A0A0D2PCF6"/>
<dbReference type="InterPro" id="IPR036396">
    <property type="entry name" value="Cyt_P450_sf"/>
</dbReference>
<dbReference type="PRINTS" id="PR00463">
    <property type="entry name" value="EP450I"/>
</dbReference>
<keyword evidence="11" id="KW-1185">Reference proteome</keyword>
<comment type="pathway">
    <text evidence="2">Secondary metabolite biosynthesis.</text>
</comment>
<dbReference type="PANTHER" id="PTHR24305">
    <property type="entry name" value="CYTOCHROME P450"/>
    <property type="match status" value="1"/>
</dbReference>
<organism evidence="10 11">
    <name type="scientific">Hypholoma sublateritium (strain FD-334 SS-4)</name>
    <dbReference type="NCBI Taxonomy" id="945553"/>
    <lineage>
        <taxon>Eukaryota</taxon>
        <taxon>Fungi</taxon>
        <taxon>Dikarya</taxon>
        <taxon>Basidiomycota</taxon>
        <taxon>Agaricomycotina</taxon>
        <taxon>Agaricomycetes</taxon>
        <taxon>Agaricomycetidae</taxon>
        <taxon>Agaricales</taxon>
        <taxon>Agaricineae</taxon>
        <taxon>Strophariaceae</taxon>
        <taxon>Hypholoma</taxon>
    </lineage>
</organism>
<dbReference type="InterPro" id="IPR002401">
    <property type="entry name" value="Cyt_P450_E_grp-I"/>
</dbReference>
<keyword evidence="9" id="KW-0812">Transmembrane</keyword>
<dbReference type="InterPro" id="IPR001128">
    <property type="entry name" value="Cyt_P450"/>
</dbReference>
<dbReference type="PANTHER" id="PTHR24305:SF157">
    <property type="entry name" value="N-ACETYLTRYPTOPHAN 6-HYDROXYLASE IVOC-RELATED"/>
    <property type="match status" value="1"/>
</dbReference>
<dbReference type="EMBL" id="KN817528">
    <property type="protein sequence ID" value="KJA26211.1"/>
    <property type="molecule type" value="Genomic_DNA"/>
</dbReference>
<dbReference type="Gene3D" id="1.10.630.10">
    <property type="entry name" value="Cytochrome P450"/>
    <property type="match status" value="1"/>
</dbReference>